<reference evidence="1" key="2">
    <citation type="submission" date="2015-06" db="UniProtKB">
        <authorList>
            <consortium name="EnsemblPlants"/>
        </authorList>
    </citation>
    <scope>IDENTIFICATION</scope>
    <source>
        <strain evidence="1">DM1-3 516 R44</strain>
    </source>
</reference>
<evidence type="ECO:0000313" key="1">
    <source>
        <dbReference type="EnsemblPlants" id="PGSC0003DMT400090434"/>
    </source>
</evidence>
<name>M1DKD6_SOLTU</name>
<organism evidence="1 2">
    <name type="scientific">Solanum tuberosum</name>
    <name type="common">Potato</name>
    <dbReference type="NCBI Taxonomy" id="4113"/>
    <lineage>
        <taxon>Eukaryota</taxon>
        <taxon>Viridiplantae</taxon>
        <taxon>Streptophyta</taxon>
        <taxon>Embryophyta</taxon>
        <taxon>Tracheophyta</taxon>
        <taxon>Spermatophyta</taxon>
        <taxon>Magnoliopsida</taxon>
        <taxon>eudicotyledons</taxon>
        <taxon>Gunneridae</taxon>
        <taxon>Pentapetalae</taxon>
        <taxon>asterids</taxon>
        <taxon>lamiids</taxon>
        <taxon>Solanales</taxon>
        <taxon>Solanaceae</taxon>
        <taxon>Solanoideae</taxon>
        <taxon>Solaneae</taxon>
        <taxon>Solanum</taxon>
    </lineage>
</organism>
<evidence type="ECO:0000313" key="2">
    <source>
        <dbReference type="Proteomes" id="UP000011115"/>
    </source>
</evidence>
<reference evidence="2" key="1">
    <citation type="journal article" date="2011" name="Nature">
        <title>Genome sequence and analysis of the tuber crop potato.</title>
        <authorList>
            <consortium name="The Potato Genome Sequencing Consortium"/>
        </authorList>
    </citation>
    <scope>NUCLEOTIDE SEQUENCE [LARGE SCALE GENOMIC DNA]</scope>
    <source>
        <strain evidence="2">cv. DM1-3 516 R44</strain>
    </source>
</reference>
<dbReference type="Proteomes" id="UP000011115">
    <property type="component" value="Unassembled WGS sequence"/>
</dbReference>
<proteinExistence type="predicted"/>
<dbReference type="InParanoid" id="M1DKD6"/>
<dbReference type="HOGENOM" id="CLU_2065646_0_0_1"/>
<dbReference type="Gramene" id="PGSC0003DMT400090434">
    <property type="protein sequence ID" value="PGSC0003DMT400090434"/>
    <property type="gene ID" value="PGSC0003DMG400040005"/>
</dbReference>
<dbReference type="AlphaFoldDB" id="M1DKD6"/>
<dbReference type="PaxDb" id="4113-PGSC0003DMT400090434"/>
<keyword evidence="2" id="KW-1185">Reference proteome</keyword>
<accession>M1DKD6</accession>
<sequence>MVQFHAGNINTVRRTSSTHVDTYHIRMRRELDALKGDGITRCEGLIEANVVRFDNLTARLEALEKVEGSSGALDTMRDAPASIPLQMPNIEPTSSVHPNIVVSVYDVDVDAKRVDDYLA</sequence>
<protein>
    <submittedName>
        <fullName evidence="1">Uncharacterized protein</fullName>
    </submittedName>
</protein>
<dbReference type="EnsemblPlants" id="PGSC0003DMT400090434">
    <property type="protein sequence ID" value="PGSC0003DMT400090434"/>
    <property type="gene ID" value="PGSC0003DMG400040005"/>
</dbReference>